<organism evidence="1 2">
    <name type="scientific">Nitrolancea hollandica Lb</name>
    <dbReference type="NCBI Taxonomy" id="1129897"/>
    <lineage>
        <taxon>Bacteria</taxon>
        <taxon>Pseudomonadati</taxon>
        <taxon>Thermomicrobiota</taxon>
        <taxon>Thermomicrobia</taxon>
        <taxon>Sphaerobacterales</taxon>
        <taxon>Sphaerobacterineae</taxon>
        <taxon>Sphaerobacteraceae</taxon>
        <taxon>Nitrolancea</taxon>
    </lineage>
</organism>
<dbReference type="Proteomes" id="UP000004221">
    <property type="component" value="Unassembled WGS sequence"/>
</dbReference>
<accession>I4EC79</accession>
<gene>
    <name evidence="1" type="ORF">NITHO_100007</name>
</gene>
<proteinExistence type="predicted"/>
<protein>
    <submittedName>
        <fullName evidence="1">Uncharacterized protein</fullName>
    </submittedName>
</protein>
<reference evidence="1 2" key="1">
    <citation type="journal article" date="2012" name="ISME J.">
        <title>Nitrification expanded: discovery, physiology and genomics of a nitrite-oxidizing bacterium from the phylum Chloroflexi.</title>
        <authorList>
            <person name="Sorokin D.Y."/>
            <person name="Lucker S."/>
            <person name="Vejmelkova D."/>
            <person name="Kostrikina N.A."/>
            <person name="Kleerebezem R."/>
            <person name="Rijpstra W.I."/>
            <person name="Damste J.S."/>
            <person name="Le Paslier D."/>
            <person name="Muyzer G."/>
            <person name="Wagner M."/>
            <person name="van Loosdrecht M.C."/>
            <person name="Daims H."/>
        </authorList>
    </citation>
    <scope>NUCLEOTIDE SEQUENCE [LARGE SCALE GENOMIC DNA]</scope>
    <source>
        <strain evidence="2">none</strain>
    </source>
</reference>
<dbReference type="EMBL" id="CAGS01000002">
    <property type="protein sequence ID" value="CCF82291.1"/>
    <property type="molecule type" value="Genomic_DNA"/>
</dbReference>
<sequence>MSVMDQKQTAVPASLLAALEHGELSPEQLRQLIRIEAEDLGLSFDEAVRRARERSLPRNETGSDLQLLVMLLPA</sequence>
<dbReference type="AlphaFoldDB" id="I4EC79"/>
<keyword evidence="2" id="KW-1185">Reference proteome</keyword>
<dbReference type="RefSeq" id="WP_008474397.1">
    <property type="nucleotide sequence ID" value="NZ_CAGS01000002.1"/>
</dbReference>
<comment type="caution">
    <text evidence="1">The sequence shown here is derived from an EMBL/GenBank/DDBJ whole genome shotgun (WGS) entry which is preliminary data.</text>
</comment>
<evidence type="ECO:0000313" key="1">
    <source>
        <dbReference type="EMBL" id="CCF82291.1"/>
    </source>
</evidence>
<name>I4EC79_9BACT</name>
<evidence type="ECO:0000313" key="2">
    <source>
        <dbReference type="Proteomes" id="UP000004221"/>
    </source>
</evidence>